<dbReference type="RefSeq" id="WP_119865180.1">
    <property type="nucleotide sequence ID" value="NZ_CP016786.1"/>
</dbReference>
<sequence length="292" mass="31775">MISKKILAVCLITTSLLVGCGAKETSNTNETPNNSAGETTDKFTGKKTYETLYDPTGAKGDVIVVDLDFENGEPVKVAVDVRQEDGSMKKQAAAEGKYVMKEGEKHHWGEQIEMLENFLNENKVDISKVTLTNDAGNTDAVSGVTIKVGAYIDAIKDVIDAVKEGKELEEGFTGAKTGELDYDTTGKKKDVIMTKVVFNHGKPVAVKIDVKQEDGSMKKQAAAEGKYVMKEGEEHNWGEQIELLEKFIAENNFDLSKVTLTNDEGNTDAVSGVTIKVGRYLEAVQAVLDQVK</sequence>
<protein>
    <recommendedName>
        <fullName evidence="5">FMN-binding protein</fullName>
    </recommendedName>
</protein>
<proteinExistence type="predicted"/>
<evidence type="ECO:0000256" key="2">
    <source>
        <dbReference type="SAM" id="SignalP"/>
    </source>
</evidence>
<dbReference type="KEGG" id="cia:BEN51_05990"/>
<dbReference type="EMBL" id="CP016786">
    <property type="protein sequence ID" value="ASW43041.1"/>
    <property type="molecule type" value="Genomic_DNA"/>
</dbReference>
<name>A0A343JBY3_9CLOT</name>
<organism evidence="3 4">
    <name type="scientific">Clostridium isatidis</name>
    <dbReference type="NCBI Taxonomy" id="182773"/>
    <lineage>
        <taxon>Bacteria</taxon>
        <taxon>Bacillati</taxon>
        <taxon>Bacillota</taxon>
        <taxon>Clostridia</taxon>
        <taxon>Eubacteriales</taxon>
        <taxon>Clostridiaceae</taxon>
        <taxon>Clostridium</taxon>
    </lineage>
</organism>
<dbReference type="Gene3D" id="3.90.1010.20">
    <property type="match status" value="2"/>
</dbReference>
<feature type="signal peptide" evidence="2">
    <location>
        <begin position="1"/>
        <end position="20"/>
    </location>
</feature>
<dbReference type="Proteomes" id="UP000264883">
    <property type="component" value="Chromosome"/>
</dbReference>
<evidence type="ECO:0000313" key="3">
    <source>
        <dbReference type="EMBL" id="ASW43041.1"/>
    </source>
</evidence>
<dbReference type="OrthoDB" id="384237at2"/>
<feature type="region of interest" description="Disordered" evidence="1">
    <location>
        <begin position="23"/>
        <end position="42"/>
    </location>
</feature>
<evidence type="ECO:0000313" key="4">
    <source>
        <dbReference type="Proteomes" id="UP000264883"/>
    </source>
</evidence>
<accession>A0A343JBY3</accession>
<feature type="chain" id="PRO_5039136690" description="FMN-binding protein" evidence="2">
    <location>
        <begin position="21"/>
        <end position="292"/>
    </location>
</feature>
<evidence type="ECO:0008006" key="5">
    <source>
        <dbReference type="Google" id="ProtNLM"/>
    </source>
</evidence>
<feature type="compositionally biased region" description="Low complexity" evidence="1">
    <location>
        <begin position="24"/>
        <end position="35"/>
    </location>
</feature>
<evidence type="ECO:0000256" key="1">
    <source>
        <dbReference type="SAM" id="MobiDB-lite"/>
    </source>
</evidence>
<keyword evidence="4" id="KW-1185">Reference proteome</keyword>
<gene>
    <name evidence="3" type="ORF">BEN51_05990</name>
</gene>
<dbReference type="AlphaFoldDB" id="A0A343JBY3"/>
<dbReference type="PROSITE" id="PS51257">
    <property type="entry name" value="PROKAR_LIPOPROTEIN"/>
    <property type="match status" value="1"/>
</dbReference>
<reference evidence="3 4" key="1">
    <citation type="submission" date="2016-08" db="EMBL/GenBank/DDBJ databases">
        <title>Complete Genome Sequence Of The Indigo Reducing Clostridium isatidis DSM15098.</title>
        <authorList>
            <person name="Little G.T."/>
            <person name="Minton N.P."/>
        </authorList>
    </citation>
    <scope>NUCLEOTIDE SEQUENCE [LARGE SCALE GENOMIC DNA]</scope>
    <source>
        <strain evidence="3 4">DSM 15098</strain>
    </source>
</reference>
<keyword evidence="2" id="KW-0732">Signal</keyword>